<dbReference type="Proteomes" id="UP000199139">
    <property type="component" value="Unassembled WGS sequence"/>
</dbReference>
<proteinExistence type="predicted"/>
<name>A0A1I6SGC5_9BACI</name>
<feature type="coiled-coil region" evidence="1">
    <location>
        <begin position="1"/>
        <end position="35"/>
    </location>
</feature>
<reference evidence="3 4" key="1">
    <citation type="submission" date="2016-10" db="EMBL/GenBank/DDBJ databases">
        <authorList>
            <person name="de Groot N.N."/>
        </authorList>
    </citation>
    <scope>NUCLEOTIDE SEQUENCE [LARGE SCALE GENOMIC DNA]</scope>
    <source>
        <strain evidence="3 4">DSM 17074</strain>
    </source>
</reference>
<dbReference type="EMBL" id="BJWJ01000008">
    <property type="protein sequence ID" value="GEM04142.1"/>
    <property type="molecule type" value="Genomic_DNA"/>
</dbReference>
<evidence type="ECO:0000256" key="1">
    <source>
        <dbReference type="SAM" id="Coils"/>
    </source>
</evidence>
<organism evidence="3 4">
    <name type="scientific">Halolactibacillus miurensis</name>
    <dbReference type="NCBI Taxonomy" id="306541"/>
    <lineage>
        <taxon>Bacteria</taxon>
        <taxon>Bacillati</taxon>
        <taxon>Bacillota</taxon>
        <taxon>Bacilli</taxon>
        <taxon>Bacillales</taxon>
        <taxon>Bacillaceae</taxon>
        <taxon>Halolactibacillus</taxon>
    </lineage>
</organism>
<dbReference type="AlphaFoldDB" id="A0A1I6SGC5"/>
<sequence length="81" mass="9433">MNKSEKNLNTINNLAEQLETEVDALIQEAKESSETYGDAKKYLMNLSWSYRYNHTRSRVNELIINLANKKLDEEIATLKLK</sequence>
<evidence type="ECO:0000313" key="4">
    <source>
        <dbReference type="Proteomes" id="UP000199139"/>
    </source>
</evidence>
<dbReference type="RefSeq" id="WP_089853815.1">
    <property type="nucleotide sequence ID" value="NZ_BJWJ01000008.1"/>
</dbReference>
<evidence type="ECO:0000313" key="5">
    <source>
        <dbReference type="Proteomes" id="UP000321773"/>
    </source>
</evidence>
<evidence type="ECO:0000313" key="2">
    <source>
        <dbReference type="EMBL" id="GEM04142.1"/>
    </source>
</evidence>
<evidence type="ECO:0000313" key="3">
    <source>
        <dbReference type="EMBL" id="SFS75788.1"/>
    </source>
</evidence>
<dbReference type="Proteomes" id="UP000321773">
    <property type="component" value="Unassembled WGS sequence"/>
</dbReference>
<reference evidence="2 5" key="2">
    <citation type="submission" date="2019-07" db="EMBL/GenBank/DDBJ databases">
        <title>Whole genome shotgun sequence of Halolactibacillus miurensis NBRC 100873.</title>
        <authorList>
            <person name="Hosoyama A."/>
            <person name="Uohara A."/>
            <person name="Ohji S."/>
            <person name="Ichikawa N."/>
        </authorList>
    </citation>
    <scope>NUCLEOTIDE SEQUENCE [LARGE SCALE GENOMIC DNA]</scope>
    <source>
        <strain evidence="2 5">NBRC 100873</strain>
    </source>
</reference>
<dbReference type="EMBL" id="FPAI01000009">
    <property type="protein sequence ID" value="SFS75788.1"/>
    <property type="molecule type" value="Genomic_DNA"/>
</dbReference>
<dbReference type="STRING" id="306541.SAMN05421668_10913"/>
<gene>
    <name evidence="2" type="ORF">HMI01_11300</name>
    <name evidence="3" type="ORF">SAMN05421668_10913</name>
</gene>
<accession>A0A1I6SGC5</accession>
<keyword evidence="1" id="KW-0175">Coiled coil</keyword>
<protein>
    <submittedName>
        <fullName evidence="3">Uncharacterized protein</fullName>
    </submittedName>
</protein>
<keyword evidence="5" id="KW-1185">Reference proteome</keyword>